<reference evidence="3 4" key="1">
    <citation type="journal article" date="2014" name="PLoS Genet.">
        <title>Analysis of the Phlebiopsis gigantea genome, transcriptome and secretome provides insight into its pioneer colonization strategies of wood.</title>
        <authorList>
            <person name="Hori C."/>
            <person name="Ishida T."/>
            <person name="Igarashi K."/>
            <person name="Samejima M."/>
            <person name="Suzuki H."/>
            <person name="Master E."/>
            <person name="Ferreira P."/>
            <person name="Ruiz-Duenas F.J."/>
            <person name="Held B."/>
            <person name="Canessa P."/>
            <person name="Larrondo L.F."/>
            <person name="Schmoll M."/>
            <person name="Druzhinina I.S."/>
            <person name="Kubicek C.P."/>
            <person name="Gaskell J.A."/>
            <person name="Kersten P."/>
            <person name="St John F."/>
            <person name="Glasner J."/>
            <person name="Sabat G."/>
            <person name="Splinter BonDurant S."/>
            <person name="Syed K."/>
            <person name="Yadav J."/>
            <person name="Mgbeahuruike A.C."/>
            <person name="Kovalchuk A."/>
            <person name="Asiegbu F.O."/>
            <person name="Lackner G."/>
            <person name="Hoffmeister D."/>
            <person name="Rencoret J."/>
            <person name="Gutierrez A."/>
            <person name="Sun H."/>
            <person name="Lindquist E."/>
            <person name="Barry K."/>
            <person name="Riley R."/>
            <person name="Grigoriev I.V."/>
            <person name="Henrissat B."/>
            <person name="Kues U."/>
            <person name="Berka R.M."/>
            <person name="Martinez A.T."/>
            <person name="Covert S.F."/>
            <person name="Blanchette R.A."/>
            <person name="Cullen D."/>
        </authorList>
    </citation>
    <scope>NUCLEOTIDE SEQUENCE [LARGE SCALE GENOMIC DNA]</scope>
    <source>
        <strain evidence="3 4">11061_1 CR5-6</strain>
    </source>
</reference>
<dbReference type="Proteomes" id="UP000053257">
    <property type="component" value="Unassembled WGS sequence"/>
</dbReference>
<feature type="transmembrane region" description="Helical" evidence="1">
    <location>
        <begin position="240"/>
        <end position="258"/>
    </location>
</feature>
<feature type="domain" description="DUF6533" evidence="2">
    <location>
        <begin position="21"/>
        <end position="65"/>
    </location>
</feature>
<accession>A0A0C3SC66</accession>
<organism evidence="3 4">
    <name type="scientific">Phlebiopsis gigantea (strain 11061_1 CR5-6)</name>
    <name type="common">White-rot fungus</name>
    <name type="synonym">Peniophora gigantea</name>
    <dbReference type="NCBI Taxonomy" id="745531"/>
    <lineage>
        <taxon>Eukaryota</taxon>
        <taxon>Fungi</taxon>
        <taxon>Dikarya</taxon>
        <taxon>Basidiomycota</taxon>
        <taxon>Agaricomycotina</taxon>
        <taxon>Agaricomycetes</taxon>
        <taxon>Polyporales</taxon>
        <taxon>Phanerochaetaceae</taxon>
        <taxon>Phlebiopsis</taxon>
    </lineage>
</organism>
<feature type="transmembrane region" description="Helical" evidence="1">
    <location>
        <begin position="89"/>
        <end position="111"/>
    </location>
</feature>
<evidence type="ECO:0000313" key="4">
    <source>
        <dbReference type="Proteomes" id="UP000053257"/>
    </source>
</evidence>
<dbReference type="EMBL" id="KN840478">
    <property type="protein sequence ID" value="KIP08565.1"/>
    <property type="molecule type" value="Genomic_DNA"/>
</dbReference>
<keyword evidence="1" id="KW-1133">Transmembrane helix</keyword>
<dbReference type="Pfam" id="PF20151">
    <property type="entry name" value="DUF6533"/>
    <property type="match status" value="1"/>
</dbReference>
<keyword evidence="1" id="KW-0472">Membrane</keyword>
<dbReference type="AlphaFoldDB" id="A0A0C3SC66"/>
<keyword evidence="1" id="KW-0812">Transmembrane</keyword>
<feature type="transmembrane region" description="Helical" evidence="1">
    <location>
        <begin position="163"/>
        <end position="181"/>
    </location>
</feature>
<evidence type="ECO:0000313" key="3">
    <source>
        <dbReference type="EMBL" id="KIP08565.1"/>
    </source>
</evidence>
<feature type="transmembrane region" description="Helical" evidence="1">
    <location>
        <begin position="202"/>
        <end position="228"/>
    </location>
</feature>
<dbReference type="OrthoDB" id="3206101at2759"/>
<protein>
    <recommendedName>
        <fullName evidence="2">DUF6533 domain-containing protein</fullName>
    </recommendedName>
</protein>
<name>A0A0C3SC66_PHLG1</name>
<feature type="transmembrane region" description="Helical" evidence="1">
    <location>
        <begin position="123"/>
        <end position="143"/>
    </location>
</feature>
<gene>
    <name evidence="3" type="ORF">PHLGIDRAFT_117184</name>
</gene>
<sequence length="296" mass="33751">MVMASHLITIVESERGHEAGAVAAMAWMAWDTAITLDDEVRYLWSDGHLSWVKGMYAFIRYFPLLHDGIVIAFYDRFEYSNVGCRAYIAYKWFGLEALTLAVEFILVMRVLALFEQQRLLKRIIQAAFIVEATCMIAVLVLVIRTQRLTNQCHTSSSPDIFVAYWIVTLVFELFLFVLTLVKCAQNCCTLLRMSETSQKRSLYYIFLRDGTWAFALISGATLLNTLLYQYNTTPACGDGYFWELSVLSFAGSHVILNIRRLKAPESPSHTDSYEPWERSLTYAHAELLPTNTVGSV</sequence>
<evidence type="ECO:0000256" key="1">
    <source>
        <dbReference type="SAM" id="Phobius"/>
    </source>
</evidence>
<dbReference type="HOGENOM" id="CLU_035509_10_1_1"/>
<keyword evidence="4" id="KW-1185">Reference proteome</keyword>
<evidence type="ECO:0000259" key="2">
    <source>
        <dbReference type="Pfam" id="PF20151"/>
    </source>
</evidence>
<dbReference type="InterPro" id="IPR045340">
    <property type="entry name" value="DUF6533"/>
</dbReference>
<proteinExistence type="predicted"/>